<accession>A0A1Y1HZ07</accession>
<dbReference type="Gene3D" id="3.50.30.30">
    <property type="match status" value="1"/>
</dbReference>
<evidence type="ECO:0000256" key="7">
    <source>
        <dbReference type="SAM" id="Phobius"/>
    </source>
</evidence>
<evidence type="ECO:0000259" key="10">
    <source>
        <dbReference type="Pfam" id="PF02225"/>
    </source>
</evidence>
<keyword evidence="7" id="KW-0472">Membrane</keyword>
<keyword evidence="2 5" id="KW-0378">Hydrolase</keyword>
<evidence type="ECO:0000313" key="11">
    <source>
        <dbReference type="EMBL" id="GAQ81098.1"/>
    </source>
</evidence>
<dbReference type="InterPro" id="IPR046450">
    <property type="entry name" value="PA_dom_sf"/>
</dbReference>
<dbReference type="Gene3D" id="2.60.40.10">
    <property type="entry name" value="Immunoglobulins"/>
    <property type="match status" value="1"/>
</dbReference>
<dbReference type="InterPro" id="IPR013783">
    <property type="entry name" value="Ig-like_fold"/>
</dbReference>
<dbReference type="InterPro" id="IPR022398">
    <property type="entry name" value="Peptidase_S8_His-AS"/>
</dbReference>
<evidence type="ECO:0000256" key="6">
    <source>
        <dbReference type="SAM" id="MobiDB-lite"/>
    </source>
</evidence>
<dbReference type="CDD" id="cd04818">
    <property type="entry name" value="PA_subtilisin_1"/>
    <property type="match status" value="1"/>
</dbReference>
<dbReference type="OrthoDB" id="509353at2759"/>
<dbReference type="SUPFAM" id="SSF49785">
    <property type="entry name" value="Galactose-binding domain-like"/>
    <property type="match status" value="1"/>
</dbReference>
<evidence type="ECO:0000256" key="4">
    <source>
        <dbReference type="PIRSR" id="PIRSR615500-1"/>
    </source>
</evidence>
<proteinExistence type="inferred from homology"/>
<dbReference type="Gene3D" id="2.60.120.380">
    <property type="match status" value="1"/>
</dbReference>
<dbReference type="GO" id="GO:0004252">
    <property type="term" value="F:serine-type endopeptidase activity"/>
    <property type="evidence" value="ECO:0000318"/>
    <property type="project" value="GO_Central"/>
</dbReference>
<organism evidence="11 12">
    <name type="scientific">Klebsormidium nitens</name>
    <name type="common">Green alga</name>
    <name type="synonym">Ulothrix nitens</name>
    <dbReference type="NCBI Taxonomy" id="105231"/>
    <lineage>
        <taxon>Eukaryota</taxon>
        <taxon>Viridiplantae</taxon>
        <taxon>Streptophyta</taxon>
        <taxon>Klebsormidiophyceae</taxon>
        <taxon>Klebsormidiales</taxon>
        <taxon>Klebsormidiaceae</taxon>
        <taxon>Klebsormidium</taxon>
    </lineage>
</organism>
<dbReference type="Pfam" id="PF02225">
    <property type="entry name" value="PA"/>
    <property type="match status" value="1"/>
</dbReference>
<dbReference type="PROSITE" id="PS00137">
    <property type="entry name" value="SUBTILASE_HIS"/>
    <property type="match status" value="1"/>
</dbReference>
<dbReference type="Proteomes" id="UP000054558">
    <property type="component" value="Unassembled WGS sequence"/>
</dbReference>
<dbReference type="PROSITE" id="PS51892">
    <property type="entry name" value="SUBTILASE"/>
    <property type="match status" value="1"/>
</dbReference>
<reference evidence="11 12" key="1">
    <citation type="journal article" date="2014" name="Nat. Commun.">
        <title>Klebsormidium flaccidum genome reveals primary factors for plant terrestrial adaptation.</title>
        <authorList>
            <person name="Hori K."/>
            <person name="Maruyama F."/>
            <person name="Fujisawa T."/>
            <person name="Togashi T."/>
            <person name="Yamamoto N."/>
            <person name="Seo M."/>
            <person name="Sato S."/>
            <person name="Yamada T."/>
            <person name="Mori H."/>
            <person name="Tajima N."/>
            <person name="Moriyama T."/>
            <person name="Ikeuchi M."/>
            <person name="Watanabe M."/>
            <person name="Wada H."/>
            <person name="Kobayashi K."/>
            <person name="Saito M."/>
            <person name="Masuda T."/>
            <person name="Sasaki-Sekimoto Y."/>
            <person name="Mashiguchi K."/>
            <person name="Awai K."/>
            <person name="Shimojima M."/>
            <person name="Masuda S."/>
            <person name="Iwai M."/>
            <person name="Nobusawa T."/>
            <person name="Narise T."/>
            <person name="Kondo S."/>
            <person name="Saito H."/>
            <person name="Sato R."/>
            <person name="Murakawa M."/>
            <person name="Ihara Y."/>
            <person name="Oshima-Yamada Y."/>
            <person name="Ohtaka K."/>
            <person name="Satoh M."/>
            <person name="Sonobe K."/>
            <person name="Ishii M."/>
            <person name="Ohtani R."/>
            <person name="Kanamori-Sato M."/>
            <person name="Honoki R."/>
            <person name="Miyazaki D."/>
            <person name="Mochizuki H."/>
            <person name="Umetsu J."/>
            <person name="Higashi K."/>
            <person name="Shibata D."/>
            <person name="Kamiya Y."/>
            <person name="Sato N."/>
            <person name="Nakamura Y."/>
            <person name="Tabata S."/>
            <person name="Ida S."/>
            <person name="Kurokawa K."/>
            <person name="Ohta H."/>
        </authorList>
    </citation>
    <scope>NUCLEOTIDE SEQUENCE [LARGE SCALE GENOMIC DNA]</scope>
    <source>
        <strain evidence="11 12">NIES-2285</strain>
    </source>
</reference>
<keyword evidence="7" id="KW-0812">Transmembrane</keyword>
<dbReference type="PROSITE" id="PS00138">
    <property type="entry name" value="SUBTILASE_SER"/>
    <property type="match status" value="1"/>
</dbReference>
<dbReference type="Pfam" id="PF00082">
    <property type="entry name" value="Peptidase_S8"/>
    <property type="match status" value="1"/>
</dbReference>
<feature type="region of interest" description="Disordered" evidence="6">
    <location>
        <begin position="1968"/>
        <end position="2030"/>
    </location>
</feature>
<dbReference type="InterPro" id="IPR000209">
    <property type="entry name" value="Peptidase_S8/S53_dom"/>
</dbReference>
<keyword evidence="8" id="KW-0732">Signal</keyword>
<dbReference type="STRING" id="105231.A0A1Y1HZ07"/>
<dbReference type="InterPro" id="IPR036852">
    <property type="entry name" value="Peptidase_S8/S53_dom_sf"/>
</dbReference>
<evidence type="ECO:0000256" key="3">
    <source>
        <dbReference type="ARBA" id="ARBA00022825"/>
    </source>
</evidence>
<feature type="compositionally biased region" description="Basic residues" evidence="6">
    <location>
        <begin position="1984"/>
        <end position="1993"/>
    </location>
</feature>
<evidence type="ECO:0000256" key="5">
    <source>
        <dbReference type="PROSITE-ProRule" id="PRU01240"/>
    </source>
</evidence>
<dbReference type="InterPro" id="IPR023828">
    <property type="entry name" value="Peptidase_S8_Ser-AS"/>
</dbReference>
<feature type="region of interest" description="Disordered" evidence="6">
    <location>
        <begin position="2047"/>
        <end position="2075"/>
    </location>
</feature>
<dbReference type="CDD" id="cd04842">
    <property type="entry name" value="Peptidases_S8_Kp43_protease"/>
    <property type="match status" value="1"/>
</dbReference>
<evidence type="ECO:0000256" key="2">
    <source>
        <dbReference type="ARBA" id="ARBA00022801"/>
    </source>
</evidence>
<feature type="region of interest" description="Disordered" evidence="6">
    <location>
        <begin position="689"/>
        <end position="713"/>
    </location>
</feature>
<dbReference type="InterPro" id="IPR008979">
    <property type="entry name" value="Galactose-bd-like_sf"/>
</dbReference>
<evidence type="ECO:0000256" key="8">
    <source>
        <dbReference type="SAM" id="SignalP"/>
    </source>
</evidence>
<gene>
    <name evidence="11" type="ORF">KFL_000710030</name>
</gene>
<keyword evidence="1 5" id="KW-0645">Protease</keyword>
<dbReference type="PANTHER" id="PTHR43399">
    <property type="entry name" value="SUBTILISIN-RELATED"/>
    <property type="match status" value="1"/>
</dbReference>
<name>A0A1Y1HZ07_KLENI</name>
<feature type="active site" description="Charge relay system" evidence="4 5">
    <location>
        <position position="731"/>
    </location>
</feature>
<dbReference type="SUPFAM" id="SSF52025">
    <property type="entry name" value="PA domain"/>
    <property type="match status" value="1"/>
</dbReference>
<feature type="domain" description="Peptidase S8/S53" evidence="9">
    <location>
        <begin position="343"/>
        <end position="779"/>
    </location>
</feature>
<feature type="signal peptide" evidence="8">
    <location>
        <begin position="1"/>
        <end position="28"/>
    </location>
</feature>
<evidence type="ECO:0000313" key="12">
    <source>
        <dbReference type="Proteomes" id="UP000054558"/>
    </source>
</evidence>
<evidence type="ECO:0000259" key="9">
    <source>
        <dbReference type="Pfam" id="PF00082"/>
    </source>
</evidence>
<feature type="domain" description="PA" evidence="10">
    <location>
        <begin position="566"/>
        <end position="655"/>
    </location>
</feature>
<dbReference type="PRINTS" id="PR00723">
    <property type="entry name" value="SUBTILISIN"/>
</dbReference>
<keyword evidence="3 5" id="KW-0720">Serine protease</keyword>
<protein>
    <submittedName>
        <fullName evidence="11">Peptidase S8 family with Protease-associated domain</fullName>
    </submittedName>
</protein>
<dbReference type="InterPro" id="IPR051048">
    <property type="entry name" value="Peptidase_S8/S53_subtilisin"/>
</dbReference>
<keyword evidence="7" id="KW-1133">Transmembrane helix</keyword>
<dbReference type="SUPFAM" id="SSF52743">
    <property type="entry name" value="Subtilisin-like"/>
    <property type="match status" value="1"/>
</dbReference>
<feature type="active site" description="Charge relay system" evidence="4 5">
    <location>
        <position position="394"/>
    </location>
</feature>
<dbReference type="PANTHER" id="PTHR43399:SF5">
    <property type="entry name" value="PEPTIDASE S8 FAMILY WITH PROTEASE-ASSOCIATED DOMAIN"/>
    <property type="match status" value="1"/>
</dbReference>
<keyword evidence="12" id="KW-1185">Reference proteome</keyword>
<dbReference type="Gene3D" id="3.40.50.200">
    <property type="entry name" value="Peptidase S8/S53 domain"/>
    <property type="match status" value="1"/>
</dbReference>
<dbReference type="OMA" id="MRESEMI"/>
<feature type="active site" description="Charge relay system" evidence="4 5">
    <location>
        <position position="352"/>
    </location>
</feature>
<comment type="similarity">
    <text evidence="5">Belongs to the peptidase S8 family.</text>
</comment>
<feature type="transmembrane region" description="Helical" evidence="7">
    <location>
        <begin position="1927"/>
        <end position="1951"/>
    </location>
</feature>
<dbReference type="InterPro" id="IPR034058">
    <property type="entry name" value="TagA/B/C/D_pept_dom"/>
</dbReference>
<feature type="chain" id="PRO_5012101265" evidence="8">
    <location>
        <begin position="29"/>
        <end position="2075"/>
    </location>
</feature>
<feature type="compositionally biased region" description="Basic and acidic residues" evidence="6">
    <location>
        <begin position="2050"/>
        <end position="2059"/>
    </location>
</feature>
<sequence>MDRSAAFPLGKLILISLCIVLWAPQSAAWLPKTAHKFADAPHIRLRSVSLRVLDHPELLLGSDSNVRSHRSMMESVRRELAQANTTTGGFNSSVLEQLGSPPIQVMVTLSAAAMLQPDTFGKLNDAAGAVDSSVLGYLPEDSYLLLCPNTTAAKKIQAALPAVVWMGVYDPSHKMAPEWIQISQVVTGGSSPVMSSGGDAGAESVAIDDLSRVLIDVRLPGSVASGADVSTDLAGALAAQWNVSLNVYLKANCKGNAIPAVVTKAARDVVTAATPSMCLNMAVAWLAGQPWAHWVGPRPVTRLHNMYSSSLTQSSMALALSPGVTDGVSYGTARPVWDAGIMGQNQIVGMGDSGVDWNSCYFVDPAVPVPGPTHRKVVGYRQLSGGDNLDGEGHGTHVCGSICGQAGDLTPSQYDGMAPKARVFVSDMGTGNVGYINPPSDLNNDYFKYAYAAGARIHSDSWGTSDASYSSMSQDVDQFTWTNQDFLPVIAAGNSGAQHNYGPTIYAPATAKNALTVGATWGPFGQSVYKEPAGSFIMTVTGPALDLNVFKVFNSGFGTDFKKLTSPLTAAAAVPQDACSGLTNAAAVKGKVVLLDRGTCLFSVKIQNAQTAGAAAVLIMNTDAFPPGYFSMSAGTAAGSVNIPAGSLPKAIGAILYAALKGKTAVQLSFAVDSRTDARYDNVASFSSVGPTQDGRIKPEITSPGDTVRSAKSSGLLNDQTCSQATMSGTSMATPITAGSAALVRQYYTDGWYPTGKATPSNRFQPSGALVKATLINGAALMGGVTGDGWPIDLPPSMTQGFGRTFLANSLKLPNTAWSMFVRNGTSVQTSSGQRYCVSVGANSGDLKVTLVWHDAPALLTASTVLVNDLDLVVTSPSGRVFLGNGQADRMNNVEQVWVRTPEQGVYFLDVNGYKVPIGKTGQPFALVARGPLKEVACYDAHVSGGPSGFTNNRSPVFYISATAGANLVLQCRLQCTPSSSSCFAWKTCTSPVTLKSLPDAAYTFSVQIIDTKYGMQSTPSSQTFTVLTKPPSTTLMSSDAPSNAATATFTFTSPSANVASYQCQLNGTNLRAPPADIGTVVSQEGRSDLTHGWQPCFTPETYQGQFDGDYIFSVRAVDLAGNVDPKPPTFSWSVNTLQPSAKITQAPGLYTNNSSPVFAFTLSKAPGITPGVPEWNCRLTPGDPGAFQKLTSSEGVDGEEAQAAAAAVRLAQGLVMGGVNPNLHDWAPCKSPVNFTGLPDGAYAFSVRAIDTQGANGLSNASATVDFSVNTVPPRTAVLSQPPALAAATSAAFYFISSEPVTYLCELRSAYAVDQTQSKYNQTATIVYSWRACLSPISFLGLQDGSYTLLIQATDLAGNGGATMPLVFGLDSTAPTQTITSATVQTGTLLATFSGADGARGSGVVSFQCRLVQTGRTAPGFTPCTSPSTYSNLFWGQYNFQVKAVDAAGNVAGSPDEYNFTIANAGVSGQVVSWMRAPFPAKISSRTAAAIAFDASGADGLTPTPNLGGFECSLDSGSVLACTSPRFFNMLSEGEHVFRVRGKDTKGAAGPWNGYSWIVDTQAPSTAITSPKSLVLNTISPVFTLSGDDGATGTGIDHFECKLEAQGQVVGDPSAAESVSNSTGMLVNWKLHDWQACGVSTSFQQLPNGLYRFSARAVDEAGNADPSPDFRDFLVNKWVVELEAFSASSSPLVLPPSSDVVQCDQGAPSCQFTVGLDGAAVSAFGGRVIALFPGSPSATFPSFSLSSGSGALLANTISASLGPGQPPQQFSLLSRVVAIQSTDQSTAVLSAPGLLMLQYSGDAAAQARRRARALLATGNATDGPPGVLLFNPDLSVGSTASWQQVASSVIVTFEDGYCTAQVKDLGNYAVATLYVAPPVSGFIPSDPTPSPTPTPPLIVPIYQPPPSANESTPATVMSASVGGGSIILYVIISVVAIALATGVAGCVLVCKRRQPSKAVSMFAPKAPAFADTPNDSPRSAQPMRRRKSRKSGTHFELPQDSPGGSLPGTPRGRRFSSGPELARSPLSVGSIRKSFTDKVRKISMSVMGRSDEVMHTQYEDLETVDLEGTTPTGQ</sequence>
<dbReference type="EMBL" id="DF237020">
    <property type="protein sequence ID" value="GAQ81098.1"/>
    <property type="molecule type" value="Genomic_DNA"/>
</dbReference>
<dbReference type="InterPro" id="IPR003137">
    <property type="entry name" value="PA_domain"/>
</dbReference>
<dbReference type="GO" id="GO:0006508">
    <property type="term" value="P:proteolysis"/>
    <property type="evidence" value="ECO:0000318"/>
    <property type="project" value="GO_Central"/>
</dbReference>
<evidence type="ECO:0000256" key="1">
    <source>
        <dbReference type="ARBA" id="ARBA00022670"/>
    </source>
</evidence>
<dbReference type="InterPro" id="IPR015500">
    <property type="entry name" value="Peptidase_S8_subtilisin-rel"/>
</dbReference>